<gene>
    <name evidence="2" type="ORF">CC86DRAFT_465975</name>
</gene>
<dbReference type="Proteomes" id="UP000799424">
    <property type="component" value="Unassembled WGS sequence"/>
</dbReference>
<dbReference type="EMBL" id="MU006223">
    <property type="protein sequence ID" value="KAF2828258.1"/>
    <property type="molecule type" value="Genomic_DNA"/>
</dbReference>
<feature type="region of interest" description="Disordered" evidence="1">
    <location>
        <begin position="1"/>
        <end position="42"/>
    </location>
</feature>
<proteinExistence type="predicted"/>
<name>A0A6A7A657_9PLEO</name>
<evidence type="ECO:0000313" key="2">
    <source>
        <dbReference type="EMBL" id="KAF2828258.1"/>
    </source>
</evidence>
<sequence>MTPKNLAGTKRGFDDILTPARRSNVEPKGNVHSPTDGKGSSSATAFDIIAKRHRIAHGNELTTLNRFALQAKDGNAQYAEDDNEMEVEGVVSEERVLHTPGRTKASVRTSKQKIPRAARAPHSSKSKKKSAPINTIQLLANTQNAAGGSHANIFNVPLPERFTPWPFSYGQATLQFTDDIPCPVNWSALAAVSVPLKHEHIATYEARHPWSPNPLSFIKVIPVVQEVIGRRLSQEGVRKWFRKANLAIYNATGVYFIHSSIGLEDHDIPTDKEMGTEIAKAGISPSKASKQAKNVHKPDDSSSPFDVAAEYVPATAIILQLPGRAIIKQRFISEEVAKMCGIEHGQRIACSVETFGQWYTCLCFGLRHSFPKRLYSFCKPPGGRLKHHDDGVSRFTIHTLLETYYLSQAMKTTDVSDMLLDQLLKVFQNEKALYAKYKGRGCICEVDPNAVLRFMDLEQDGMNELWKNTELGDPIRKLIVDLLTFGLETSEKQVAAAVRSSRHARELYAEFAQKYHPHDVIDDFANATYTDHFCANYHNHAEDELCYAWRPPSALSKNLDDDLPSMQSLEIAGVPFCRVPNNTGEPFDISLYQARHPEIDWKMVRSMNSLITFPSTAGPQRREPRPVFVDEEDFDVYGRWPTHPGYNNKDWEAPEEEQDGYKDKWERAKHQDIPRDARKKRTEADGKVTFEIPDEDWNPPTWFLSERQHEPEETCSEYQRYRMEMWIQDGNTLPVKKCVRFRPFEGIQDTLWTDPFKDRKS</sequence>
<dbReference type="AlphaFoldDB" id="A0A6A7A657"/>
<dbReference type="OrthoDB" id="3791649at2759"/>
<evidence type="ECO:0000313" key="3">
    <source>
        <dbReference type="Proteomes" id="UP000799424"/>
    </source>
</evidence>
<reference evidence="2" key="1">
    <citation type="journal article" date="2020" name="Stud. Mycol.">
        <title>101 Dothideomycetes genomes: a test case for predicting lifestyles and emergence of pathogens.</title>
        <authorList>
            <person name="Haridas S."/>
            <person name="Albert R."/>
            <person name="Binder M."/>
            <person name="Bloem J."/>
            <person name="Labutti K."/>
            <person name="Salamov A."/>
            <person name="Andreopoulos B."/>
            <person name="Baker S."/>
            <person name="Barry K."/>
            <person name="Bills G."/>
            <person name="Bluhm B."/>
            <person name="Cannon C."/>
            <person name="Castanera R."/>
            <person name="Culley D."/>
            <person name="Daum C."/>
            <person name="Ezra D."/>
            <person name="Gonzalez J."/>
            <person name="Henrissat B."/>
            <person name="Kuo A."/>
            <person name="Liang C."/>
            <person name="Lipzen A."/>
            <person name="Lutzoni F."/>
            <person name="Magnuson J."/>
            <person name="Mondo S."/>
            <person name="Nolan M."/>
            <person name="Ohm R."/>
            <person name="Pangilinan J."/>
            <person name="Park H.-J."/>
            <person name="Ramirez L."/>
            <person name="Alfaro M."/>
            <person name="Sun H."/>
            <person name="Tritt A."/>
            <person name="Yoshinaga Y."/>
            <person name="Zwiers L.-H."/>
            <person name="Turgeon B."/>
            <person name="Goodwin S."/>
            <person name="Spatafora J."/>
            <person name="Crous P."/>
            <person name="Grigoriev I."/>
        </authorList>
    </citation>
    <scope>NUCLEOTIDE SEQUENCE</scope>
    <source>
        <strain evidence="2">CBS 113818</strain>
    </source>
</reference>
<protein>
    <submittedName>
        <fullName evidence="2">Uncharacterized protein</fullName>
    </submittedName>
</protein>
<keyword evidence="3" id="KW-1185">Reference proteome</keyword>
<evidence type="ECO:0000256" key="1">
    <source>
        <dbReference type="SAM" id="MobiDB-lite"/>
    </source>
</evidence>
<organism evidence="2 3">
    <name type="scientific">Ophiobolus disseminans</name>
    <dbReference type="NCBI Taxonomy" id="1469910"/>
    <lineage>
        <taxon>Eukaryota</taxon>
        <taxon>Fungi</taxon>
        <taxon>Dikarya</taxon>
        <taxon>Ascomycota</taxon>
        <taxon>Pezizomycotina</taxon>
        <taxon>Dothideomycetes</taxon>
        <taxon>Pleosporomycetidae</taxon>
        <taxon>Pleosporales</taxon>
        <taxon>Pleosporineae</taxon>
        <taxon>Phaeosphaeriaceae</taxon>
        <taxon>Ophiobolus</taxon>
    </lineage>
</organism>
<accession>A0A6A7A657</accession>
<feature type="region of interest" description="Disordered" evidence="1">
    <location>
        <begin position="98"/>
        <end position="131"/>
    </location>
</feature>